<feature type="region of interest" description="Disordered" evidence="1">
    <location>
        <begin position="684"/>
        <end position="725"/>
    </location>
</feature>
<feature type="compositionally biased region" description="Basic and acidic residues" evidence="1">
    <location>
        <begin position="769"/>
        <end position="779"/>
    </location>
</feature>
<evidence type="ECO:0008006" key="4">
    <source>
        <dbReference type="Google" id="ProtNLM"/>
    </source>
</evidence>
<keyword evidence="3" id="KW-1185">Reference proteome</keyword>
<protein>
    <recommendedName>
        <fullName evidence="4">PH domain-containing protein</fullName>
    </recommendedName>
</protein>
<evidence type="ECO:0000313" key="2">
    <source>
        <dbReference type="EMBL" id="CAH4033164.1"/>
    </source>
</evidence>
<dbReference type="Proteomes" id="UP001152562">
    <property type="component" value="Unassembled WGS sequence"/>
</dbReference>
<sequence length="994" mass="109575">MASARANLMSSVLNEYLTSETVHARFEKLLNVVEMSSSREEGPVYYREIQKNAYLKRIPDDFNGGKLRPLVHKKPPLKPMWTLFCVHNGKIPYLEQYPQQDCSSTHAHRPLWRACLKTTRHVTASVKPVCGQEYDFLIDTDVGPVRMLAPDWDAMQDWVTTLRNKLHELRILSRGENVYGAPPVAPLPRAAARDPNSPLPPTPPVPVDRVPGIELGPNVRPVTESSTENATTNSITTTTHINLEPENHRCINNVTTVTDNVTNATNLSVQSEATRETLTNARNLLTVNTTNVNSTLNDINVTTSLTNVRNALNSIVTSDIDISNWDATPSTSRETDNKTRDKIESKSVAKICGQNVCLDDSILKRTSRNSDDEFFAELDRISDSVDDDDFTYTQRLRINDDEVPEGSDSQQRSNITVIQVSNKGPPHTAIPVLGQETDVFDFNFKQNLQIKPDFVNIVNTEQNDYGTVFEKSDSEYGHISLTTTVSVTKSGVNSLTDVTSVTNVSAVGSAAPNGCSVTNVNGDKGPNDAVYERLCMASTSNASPLPIRRLQNDDKVRKSSLPNLDLSESTYECLFPSQINSLNNVDINSKNVQNSSNKSIIPISRPVPTSNVSSVPILNSNINSNGGSVVPISNCIPSSNVSCPISISNSNVNFVSNVRNSNNVARPIIDSNVRGLRSNIERSHSQNAYDVAPGVRERRRLLNNSPKTETKNEKPETPHQKPIWRRGLTELSLLTRLKSISLKRQESPSRQNNENDRSVTSSVKVVHRSRADTRVDSSRRRSNSLSNGQTPRIPQSPPTLLPLRARQAASLLAEQRRGACVATTVPVRDPPLFCDYEKQIWVARWGGAGVRCGGRVGDRLAAVGGTQPTSAQHARHLMKGSNRHMVDLLFHRVPLGKIYVITKKDHESLGIKLDNECTIQSVDSDSPASRVGLPPGKWAVTEVNNRPVNLLKGGEEEMNRLSARGTEVSILIQPTALVKKLRAALKGRPLLAIR</sequence>
<reference evidence="2" key="1">
    <citation type="submission" date="2022-05" db="EMBL/GenBank/DDBJ databases">
        <authorList>
            <person name="Okamura Y."/>
        </authorList>
    </citation>
    <scope>NUCLEOTIDE SEQUENCE</scope>
</reference>
<name>A0A9P0TTK5_PIEBR</name>
<dbReference type="Gene3D" id="2.30.42.10">
    <property type="match status" value="1"/>
</dbReference>
<dbReference type="EMBL" id="CALOZG010000029">
    <property type="protein sequence ID" value="CAH4033164.1"/>
    <property type="molecule type" value="Genomic_DNA"/>
</dbReference>
<accession>A0A9P0TTK5</accession>
<feature type="region of interest" description="Disordered" evidence="1">
    <location>
        <begin position="742"/>
        <end position="799"/>
    </location>
</feature>
<comment type="caution">
    <text evidence="2">The sequence shown here is derived from an EMBL/GenBank/DDBJ whole genome shotgun (WGS) entry which is preliminary data.</text>
</comment>
<dbReference type="SUPFAM" id="SSF50156">
    <property type="entry name" value="PDZ domain-like"/>
    <property type="match status" value="1"/>
</dbReference>
<feature type="compositionally biased region" description="Basic and acidic residues" evidence="1">
    <location>
        <begin position="708"/>
        <end position="719"/>
    </location>
</feature>
<gene>
    <name evidence="2" type="ORF">PIBRA_LOCUS9483</name>
</gene>
<feature type="compositionally biased region" description="Basic and acidic residues" evidence="1">
    <location>
        <begin position="743"/>
        <end position="757"/>
    </location>
</feature>
<evidence type="ECO:0000313" key="3">
    <source>
        <dbReference type="Proteomes" id="UP001152562"/>
    </source>
</evidence>
<organism evidence="2 3">
    <name type="scientific">Pieris brassicae</name>
    <name type="common">White butterfly</name>
    <name type="synonym">Large white butterfly</name>
    <dbReference type="NCBI Taxonomy" id="7116"/>
    <lineage>
        <taxon>Eukaryota</taxon>
        <taxon>Metazoa</taxon>
        <taxon>Ecdysozoa</taxon>
        <taxon>Arthropoda</taxon>
        <taxon>Hexapoda</taxon>
        <taxon>Insecta</taxon>
        <taxon>Pterygota</taxon>
        <taxon>Neoptera</taxon>
        <taxon>Endopterygota</taxon>
        <taxon>Lepidoptera</taxon>
        <taxon>Glossata</taxon>
        <taxon>Ditrysia</taxon>
        <taxon>Papilionoidea</taxon>
        <taxon>Pieridae</taxon>
        <taxon>Pierinae</taxon>
        <taxon>Pieris</taxon>
    </lineage>
</organism>
<feature type="compositionally biased region" description="Pro residues" evidence="1">
    <location>
        <begin position="197"/>
        <end position="206"/>
    </location>
</feature>
<evidence type="ECO:0000256" key="1">
    <source>
        <dbReference type="SAM" id="MobiDB-lite"/>
    </source>
</evidence>
<dbReference type="AlphaFoldDB" id="A0A9P0TTK5"/>
<feature type="region of interest" description="Disordered" evidence="1">
    <location>
        <begin position="191"/>
        <end position="210"/>
    </location>
</feature>
<proteinExistence type="predicted"/>
<dbReference type="InterPro" id="IPR036034">
    <property type="entry name" value="PDZ_sf"/>
</dbReference>